<protein>
    <submittedName>
        <fullName evidence="2">Uncharacterized protein</fullName>
    </submittedName>
</protein>
<keyword evidence="1" id="KW-0472">Membrane</keyword>
<organism evidence="2">
    <name type="scientific">Schistocephalus solidus</name>
    <name type="common">Tapeworm</name>
    <dbReference type="NCBI Taxonomy" id="70667"/>
    <lineage>
        <taxon>Eukaryota</taxon>
        <taxon>Metazoa</taxon>
        <taxon>Spiralia</taxon>
        <taxon>Lophotrochozoa</taxon>
        <taxon>Platyhelminthes</taxon>
        <taxon>Cestoda</taxon>
        <taxon>Eucestoda</taxon>
        <taxon>Diphyllobothriidea</taxon>
        <taxon>Diphyllobothriidae</taxon>
        <taxon>Schistocephalus</taxon>
    </lineage>
</organism>
<keyword evidence="1" id="KW-1133">Transmembrane helix</keyword>
<evidence type="ECO:0000313" key="2">
    <source>
        <dbReference type="EMBL" id="JAP62917.1"/>
    </source>
</evidence>
<name>A0A0V0JAV3_SCHSO</name>
<accession>A0A0V0JAV3</accession>
<keyword evidence="1" id="KW-0812">Transmembrane</keyword>
<feature type="non-terminal residue" evidence="2">
    <location>
        <position position="1"/>
    </location>
</feature>
<dbReference type="AlphaFoldDB" id="A0A0V0JAV3"/>
<reference evidence="2" key="1">
    <citation type="submission" date="2016-01" db="EMBL/GenBank/DDBJ databases">
        <title>Reference transcriptome for the parasite Schistocephalus solidus: insights into the molecular evolution of parasitism.</title>
        <authorList>
            <person name="Hebert F.O."/>
            <person name="Grambauer S."/>
            <person name="Barber I."/>
            <person name="Landry C.R."/>
            <person name="Aubin-Horth N."/>
        </authorList>
    </citation>
    <scope>NUCLEOTIDE SEQUENCE</scope>
</reference>
<dbReference type="EMBL" id="GEEE01000308">
    <property type="protein sequence ID" value="JAP62917.1"/>
    <property type="molecule type" value="Transcribed_RNA"/>
</dbReference>
<feature type="transmembrane region" description="Helical" evidence="1">
    <location>
        <begin position="83"/>
        <end position="101"/>
    </location>
</feature>
<proteinExistence type="predicted"/>
<evidence type="ECO:0000256" key="1">
    <source>
        <dbReference type="SAM" id="Phobius"/>
    </source>
</evidence>
<sequence>PEELRFHPPPVLRISSSVSVLSDLTPSQPPSPISEREHLASCGTIRLLYLDPGRVDFHLHLIKLVLVVLTGLLPIYYENLRFIPFPCTFCICLPMVLLITCENTTHIR</sequence>
<gene>
    <name evidence="2" type="ORF">TR153095</name>
</gene>